<accession>A0A9Q8VFW6</accession>
<evidence type="ECO:0000313" key="3">
    <source>
        <dbReference type="Proteomes" id="UP000829364"/>
    </source>
</evidence>
<evidence type="ECO:0000313" key="2">
    <source>
        <dbReference type="EMBL" id="UNI24033.1"/>
    </source>
</evidence>
<evidence type="ECO:0000256" key="1">
    <source>
        <dbReference type="SAM" id="MobiDB-lite"/>
    </source>
</evidence>
<protein>
    <submittedName>
        <fullName evidence="2">Uncharacterized protein</fullName>
    </submittedName>
</protein>
<keyword evidence="3" id="KW-1185">Reference proteome</keyword>
<dbReference type="GeneID" id="72071758"/>
<dbReference type="AlphaFoldDB" id="A0A9Q8VFW6"/>
<gene>
    <name evidence="2" type="ORF">JDV02_009813</name>
</gene>
<proteinExistence type="predicted"/>
<name>A0A9Q8VFW6_9HYPO</name>
<dbReference type="OrthoDB" id="3941926at2759"/>
<reference evidence="2" key="1">
    <citation type="submission" date="2021-11" db="EMBL/GenBank/DDBJ databases">
        <title>Purpureocillium_takamizusanense_genome.</title>
        <authorList>
            <person name="Nguyen N.-H."/>
        </authorList>
    </citation>
    <scope>NUCLEOTIDE SEQUENCE</scope>
    <source>
        <strain evidence="2">PT3</strain>
    </source>
</reference>
<sequence>MADTSTNSGGGSASRATDAYMSLDAPHVVLDAAGVPKTYACNQPLGTQAAFAAFYPNGLPVTYNMVHGRDSGGVPNQYIENHLPVRFYTHPPATAQGKFSTMYGQQAFRKTGDLLPERRVHLWNRDEIQSVCNSLRVIFWADMKRLTRPYRWDDLWEFFDAHDLYHYGALNLWNVINTLYDENKLIGNEWNGEAMMEIGRFADQWLKKEENRNKLAEWNSLKGGIVCVLASEDWQEIGDIQDDEMGLLKCALHYRRDLLLSGGLKQYIVPPQDLVSAVNSGAVVNWLADTQVLGENGLPSPPVAEAHQSTMNPIVPCFVQDGNHYYHPLGQNAPVAEPPKVSAVEALRESSELEVPRKTKKMPPTGVVTESGVVIAMGSSKLPPRWDERVAETVARFVATEAAQSADETTTSQATTQECQAATDALPVCHTLGDDNSIAPVLKTPRASASSPDLKDASLWSTDKKKEAVGAHDEVQNPEEMAVHHGQVTHDQASADENAVTRPVVITETASTSTATEHGKTDSPTVVQPQSSVVPVAEMQPD</sequence>
<dbReference type="Proteomes" id="UP000829364">
    <property type="component" value="Chromosome 10"/>
</dbReference>
<feature type="compositionally biased region" description="Low complexity" evidence="1">
    <location>
        <begin position="526"/>
        <end position="536"/>
    </location>
</feature>
<organism evidence="2 3">
    <name type="scientific">Purpureocillium takamizusanense</name>
    <dbReference type="NCBI Taxonomy" id="2060973"/>
    <lineage>
        <taxon>Eukaryota</taxon>
        <taxon>Fungi</taxon>
        <taxon>Dikarya</taxon>
        <taxon>Ascomycota</taxon>
        <taxon>Pezizomycotina</taxon>
        <taxon>Sordariomycetes</taxon>
        <taxon>Hypocreomycetidae</taxon>
        <taxon>Hypocreales</taxon>
        <taxon>Ophiocordycipitaceae</taxon>
        <taxon>Purpureocillium</taxon>
    </lineage>
</organism>
<dbReference type="KEGG" id="ptkz:JDV02_009813"/>
<feature type="region of interest" description="Disordered" evidence="1">
    <location>
        <begin position="507"/>
        <end position="542"/>
    </location>
</feature>
<feature type="compositionally biased region" description="Low complexity" evidence="1">
    <location>
        <begin position="507"/>
        <end position="516"/>
    </location>
</feature>
<dbReference type="RefSeq" id="XP_047847514.1">
    <property type="nucleotide sequence ID" value="XM_047991502.1"/>
</dbReference>
<dbReference type="EMBL" id="CP086363">
    <property type="protein sequence ID" value="UNI24033.1"/>
    <property type="molecule type" value="Genomic_DNA"/>
</dbReference>